<keyword evidence="3" id="KW-1185">Reference proteome</keyword>
<dbReference type="InterPro" id="IPR025940">
    <property type="entry name" value="SpoIISA_toxin"/>
</dbReference>
<gene>
    <name evidence="2" type="ORF">SAMN05877753_11330</name>
</gene>
<feature type="transmembrane region" description="Helical" evidence="1">
    <location>
        <begin position="74"/>
        <end position="90"/>
    </location>
</feature>
<dbReference type="RefSeq" id="WP_097160599.1">
    <property type="nucleotide sequence ID" value="NZ_JBEPMQ010000017.1"/>
</dbReference>
<sequence length="296" mass="34752">MEGQDDKKLWKLIAPIILILIFFLIKEIWGSEILLFFQENKWMLLFGFITIILYISWLFPFFFIKHKQNLRRTWYCLFILGIVLIINDNGFDETQWQRYALLAGMFIFVDLALFLTPNIKRIAGTEIESINEMENINEEMKKAIIQTKSRSKQFTSILDSIATSPFGSQEWNEIEEYRVSLEAFLYSYGEMCRQDITVLRKENDLEFLSELGTSIGIELIEEQFNQLNEECIVQINNYIVLIPLTKLLHPVVIVIESQKDPVLQIDFDNIVNLSVIHSWYKKSAIQTENVVAQEQV</sequence>
<feature type="transmembrane region" description="Helical" evidence="1">
    <location>
        <begin position="12"/>
        <end position="30"/>
    </location>
</feature>
<dbReference type="Pfam" id="PF14171">
    <property type="entry name" value="SpoIISA_toxin"/>
    <property type="match status" value="1"/>
</dbReference>
<keyword evidence="1" id="KW-1133">Transmembrane helix</keyword>
<dbReference type="GO" id="GO:0016020">
    <property type="term" value="C:membrane"/>
    <property type="evidence" value="ECO:0007669"/>
    <property type="project" value="InterPro"/>
</dbReference>
<keyword evidence="1" id="KW-0472">Membrane</keyword>
<dbReference type="OrthoDB" id="2912864at2"/>
<dbReference type="AlphaFoldDB" id="A0A285D6U4"/>
<feature type="transmembrane region" description="Helical" evidence="1">
    <location>
        <begin position="96"/>
        <end position="115"/>
    </location>
</feature>
<evidence type="ECO:0000313" key="3">
    <source>
        <dbReference type="Proteomes" id="UP000219546"/>
    </source>
</evidence>
<protein>
    <submittedName>
        <fullName evidence="2">Type II toxin-antitoxin system toxin SpoIISA</fullName>
    </submittedName>
</protein>
<evidence type="ECO:0000313" key="2">
    <source>
        <dbReference type="EMBL" id="SNX75530.1"/>
    </source>
</evidence>
<feature type="transmembrane region" description="Helical" evidence="1">
    <location>
        <begin position="42"/>
        <end position="62"/>
    </location>
</feature>
<keyword evidence="1" id="KW-0812">Transmembrane</keyword>
<accession>A0A285D6U4</accession>
<dbReference type="Proteomes" id="UP000219546">
    <property type="component" value="Unassembled WGS sequence"/>
</dbReference>
<evidence type="ECO:0000256" key="1">
    <source>
        <dbReference type="SAM" id="Phobius"/>
    </source>
</evidence>
<name>A0A285D6U4_9BACI</name>
<dbReference type="EMBL" id="OAOP01000013">
    <property type="protein sequence ID" value="SNX75530.1"/>
    <property type="molecule type" value="Genomic_DNA"/>
</dbReference>
<organism evidence="2 3">
    <name type="scientific">Bacillus oleivorans</name>
    <dbReference type="NCBI Taxonomy" id="1448271"/>
    <lineage>
        <taxon>Bacteria</taxon>
        <taxon>Bacillati</taxon>
        <taxon>Bacillota</taxon>
        <taxon>Bacilli</taxon>
        <taxon>Bacillales</taxon>
        <taxon>Bacillaceae</taxon>
        <taxon>Bacillus</taxon>
    </lineage>
</organism>
<proteinExistence type="predicted"/>
<reference evidence="2 3" key="1">
    <citation type="submission" date="2017-08" db="EMBL/GenBank/DDBJ databases">
        <authorList>
            <person name="de Groot N.N."/>
        </authorList>
    </citation>
    <scope>NUCLEOTIDE SEQUENCE [LARGE SCALE GENOMIC DNA]</scope>
    <source>
        <strain evidence="2 3">JC228</strain>
    </source>
</reference>